<reference evidence="3" key="1">
    <citation type="journal article" date="2010" name="Genome Biol.">
        <title>Genome sequence of the necrotrophic plant pathogen Pythium ultimum reveals original pathogenicity mechanisms and effector repertoire.</title>
        <authorList>
            <person name="Levesque C.A."/>
            <person name="Brouwer H."/>
            <person name="Cano L."/>
            <person name="Hamilton J.P."/>
            <person name="Holt C."/>
            <person name="Huitema E."/>
            <person name="Raffaele S."/>
            <person name="Robideau G.P."/>
            <person name="Thines M."/>
            <person name="Win J."/>
            <person name="Zerillo M.M."/>
            <person name="Beakes G.W."/>
            <person name="Boore J.L."/>
            <person name="Busam D."/>
            <person name="Dumas B."/>
            <person name="Ferriera S."/>
            <person name="Fuerstenberg S.I."/>
            <person name="Gachon C.M."/>
            <person name="Gaulin E."/>
            <person name="Govers F."/>
            <person name="Grenville-Briggs L."/>
            <person name="Horner N."/>
            <person name="Hostetler J."/>
            <person name="Jiang R.H."/>
            <person name="Johnson J."/>
            <person name="Krajaejun T."/>
            <person name="Lin H."/>
            <person name="Meijer H.J."/>
            <person name="Moore B."/>
            <person name="Morris P."/>
            <person name="Phuntmart V."/>
            <person name="Puiu D."/>
            <person name="Shetty J."/>
            <person name="Stajich J.E."/>
            <person name="Tripathy S."/>
            <person name="Wawra S."/>
            <person name="van West P."/>
            <person name="Whitty B.R."/>
            <person name="Coutinho P.M."/>
            <person name="Henrissat B."/>
            <person name="Martin F."/>
            <person name="Thomas P.D."/>
            <person name="Tyler B.M."/>
            <person name="De Vries R.P."/>
            <person name="Kamoun S."/>
            <person name="Yandell M."/>
            <person name="Tisserat N."/>
            <person name="Buell C.R."/>
        </authorList>
    </citation>
    <scope>NUCLEOTIDE SEQUENCE</scope>
    <source>
        <strain evidence="3">DAOM:BR144</strain>
    </source>
</reference>
<keyword evidence="3" id="KW-1185">Reference proteome</keyword>
<protein>
    <submittedName>
        <fullName evidence="2">Uncharacterized protein</fullName>
    </submittedName>
</protein>
<evidence type="ECO:0000313" key="2">
    <source>
        <dbReference type="EnsemblProtists" id="PYU1_T009703"/>
    </source>
</evidence>
<feature type="region of interest" description="Disordered" evidence="1">
    <location>
        <begin position="467"/>
        <end position="497"/>
    </location>
</feature>
<organism evidence="2 3">
    <name type="scientific">Globisporangium ultimum (strain ATCC 200006 / CBS 805.95 / DAOM BR144)</name>
    <name type="common">Pythium ultimum</name>
    <dbReference type="NCBI Taxonomy" id="431595"/>
    <lineage>
        <taxon>Eukaryota</taxon>
        <taxon>Sar</taxon>
        <taxon>Stramenopiles</taxon>
        <taxon>Oomycota</taxon>
        <taxon>Peronosporomycetes</taxon>
        <taxon>Pythiales</taxon>
        <taxon>Pythiaceae</taxon>
        <taxon>Globisporangium</taxon>
    </lineage>
</organism>
<proteinExistence type="predicted"/>
<accession>K3WXK5</accession>
<dbReference type="Proteomes" id="UP000019132">
    <property type="component" value="Unassembled WGS sequence"/>
</dbReference>
<name>K3WXK5_GLOUD</name>
<reference evidence="3" key="2">
    <citation type="submission" date="2010-04" db="EMBL/GenBank/DDBJ databases">
        <authorList>
            <person name="Buell R."/>
            <person name="Hamilton J."/>
            <person name="Hostetler J."/>
        </authorList>
    </citation>
    <scope>NUCLEOTIDE SEQUENCE [LARGE SCALE GENOMIC DNA]</scope>
    <source>
        <strain evidence="3">DAOM:BR144</strain>
    </source>
</reference>
<dbReference type="AlphaFoldDB" id="K3WXK5"/>
<evidence type="ECO:0000313" key="3">
    <source>
        <dbReference type="Proteomes" id="UP000019132"/>
    </source>
</evidence>
<reference evidence="2" key="3">
    <citation type="submission" date="2015-02" db="UniProtKB">
        <authorList>
            <consortium name="EnsemblProtists"/>
        </authorList>
    </citation>
    <scope>IDENTIFICATION</scope>
    <source>
        <strain evidence="2">DAOM BR144</strain>
    </source>
</reference>
<dbReference type="EMBL" id="GL376615">
    <property type="status" value="NOT_ANNOTATED_CDS"/>
    <property type="molecule type" value="Genomic_DNA"/>
</dbReference>
<dbReference type="InParanoid" id="K3WXK5"/>
<dbReference type="VEuPathDB" id="FungiDB:PYU1_G009685"/>
<feature type="compositionally biased region" description="Acidic residues" evidence="1">
    <location>
        <begin position="471"/>
        <end position="497"/>
    </location>
</feature>
<dbReference type="OMA" id="RAMAMME"/>
<evidence type="ECO:0000256" key="1">
    <source>
        <dbReference type="SAM" id="MobiDB-lite"/>
    </source>
</evidence>
<feature type="compositionally biased region" description="Basic and acidic residues" evidence="1">
    <location>
        <begin position="186"/>
        <end position="195"/>
    </location>
</feature>
<sequence>MAESKAPSAAHAWSIAVPHAMVAFCDFLEHCVLTKNLALLRCMVRDFYAGHDQTLQEFIELGVNLVAVLSFEQPGHRNQKIAAQLLLQQQQERQRPPADSPRATPCMFLYLLARVGTKHMSWLKSICNDFCDGRQEMLVEFVRMGTQTISILPVNLLVCEYQRHWPVTPPYLSPAFMMPMSHDGGKHAGSDEFGRRSPRAPESCDEAAATRQRRLKLKKRAAPPILHDPSDEEDGVTLLESLNLLLVRKKKMKTQMMMHREASEPHAKAKDTVTKDSGTTLEQIRAMFTQVEASEPWNYVFHDKLELPMDESQHKVLASTLRRFLAIHGRAMWEWSFWMPYDADSHLELQSARTKRQTSTKKIFMRRVMGPAFRELGPAFFADLDTRLRGHEGWWCRRPIVDLGHVASNQGVAVCIDYIQTQQRARFPVVDEGYKPRQFRGHYNWSDSMWSCDGALRHALDEIRCLKGTNDDDQDNANEQNEGDLSMDEDDEEDDDE</sequence>
<dbReference type="HOGENOM" id="CLU_025030_1_0_1"/>
<dbReference type="EnsemblProtists" id="PYU1_T009703">
    <property type="protein sequence ID" value="PYU1_T009703"/>
    <property type="gene ID" value="PYU1_G009685"/>
</dbReference>
<feature type="region of interest" description="Disordered" evidence="1">
    <location>
        <begin position="186"/>
        <end position="211"/>
    </location>
</feature>
<dbReference type="eggNOG" id="ENOG502SJJX">
    <property type="taxonomic scope" value="Eukaryota"/>
</dbReference>